<dbReference type="InterPro" id="IPR053229">
    <property type="entry name" value="NADH-Q_oxidrdct_subunit"/>
</dbReference>
<dbReference type="OrthoDB" id="196140at2759"/>
<organism evidence="4 5">
    <name type="scientific">Marasmius oreades</name>
    <name type="common">fairy-ring Marasmius</name>
    <dbReference type="NCBI Taxonomy" id="181124"/>
    <lineage>
        <taxon>Eukaryota</taxon>
        <taxon>Fungi</taxon>
        <taxon>Dikarya</taxon>
        <taxon>Basidiomycota</taxon>
        <taxon>Agaricomycotina</taxon>
        <taxon>Agaricomycetes</taxon>
        <taxon>Agaricomycetidae</taxon>
        <taxon>Agaricales</taxon>
        <taxon>Marasmiineae</taxon>
        <taxon>Marasmiaceae</taxon>
        <taxon>Marasmius</taxon>
    </lineage>
</organism>
<dbReference type="Proteomes" id="UP001049176">
    <property type="component" value="Chromosome 4"/>
</dbReference>
<evidence type="ECO:0000259" key="2">
    <source>
        <dbReference type="Pfam" id="PF10785"/>
    </source>
</evidence>
<dbReference type="KEGG" id="more:E1B28_007603"/>
<feature type="domain" description="NADH-ubiquinone oxidoreductase 21kDa subunit N-terminal" evidence="2">
    <location>
        <begin position="68"/>
        <end position="119"/>
    </location>
</feature>
<feature type="domain" description="NADH-ubiquinone oxidoreductase 21kDa subunit C-terminal fungi" evidence="3">
    <location>
        <begin position="130"/>
        <end position="195"/>
    </location>
</feature>
<keyword evidence="5" id="KW-1185">Reference proteome</keyword>
<dbReference type="InterPro" id="IPR024549">
    <property type="entry name" value="NADH-UbQ_OxRdtase_su21_C_fun"/>
</dbReference>
<comment type="caution">
    <text evidence="4">The sequence shown here is derived from an EMBL/GenBank/DDBJ whole genome shotgun (WGS) entry which is preliminary data.</text>
</comment>
<evidence type="ECO:0000313" key="4">
    <source>
        <dbReference type="EMBL" id="KAG7093973.1"/>
    </source>
</evidence>
<name>A0A9P7S3P7_9AGAR</name>
<feature type="transmembrane region" description="Helical" evidence="1">
    <location>
        <begin position="31"/>
        <end position="51"/>
    </location>
</feature>
<gene>
    <name evidence="4" type="ORF">E1B28_007603</name>
</gene>
<dbReference type="PANTHER" id="PTHR34062:SF1">
    <property type="entry name" value="NADH-UBIQUINONE OXIDOREDUCTASE 21KDA SUBUNIT N-TERMINAL DOMAIN-CONTAINING PROTEIN"/>
    <property type="match status" value="1"/>
</dbReference>
<dbReference type="GeneID" id="66076679"/>
<evidence type="ECO:0000259" key="3">
    <source>
        <dbReference type="Pfam" id="PF12853"/>
    </source>
</evidence>
<evidence type="ECO:0000313" key="5">
    <source>
        <dbReference type="Proteomes" id="UP001049176"/>
    </source>
</evidence>
<evidence type="ECO:0000256" key="1">
    <source>
        <dbReference type="SAM" id="Phobius"/>
    </source>
</evidence>
<dbReference type="EMBL" id="CM032184">
    <property type="protein sequence ID" value="KAG7093973.1"/>
    <property type="molecule type" value="Genomic_DNA"/>
</dbReference>
<proteinExistence type="predicted"/>
<dbReference type="Pfam" id="PF10785">
    <property type="entry name" value="NADH-u_ox-rdase"/>
    <property type="match status" value="2"/>
</dbReference>
<reference evidence="4" key="1">
    <citation type="journal article" date="2021" name="Genome Biol. Evol.">
        <title>The assembled and annotated genome of the fairy-ring fungus Marasmius oreades.</title>
        <authorList>
            <person name="Hiltunen M."/>
            <person name="Ament-Velasquez S.L."/>
            <person name="Johannesson H."/>
        </authorList>
    </citation>
    <scope>NUCLEOTIDE SEQUENCE</scope>
    <source>
        <strain evidence="4">03SP1</strain>
    </source>
</reference>
<dbReference type="Pfam" id="PF12853">
    <property type="entry name" value="NADH_u_ox_C"/>
    <property type="match status" value="1"/>
</dbReference>
<feature type="domain" description="NADH-ubiquinone oxidoreductase 21kDa subunit N-terminal" evidence="2">
    <location>
        <begin position="8"/>
        <end position="60"/>
    </location>
</feature>
<keyword evidence="1" id="KW-1133">Transmembrane helix</keyword>
<dbReference type="PANTHER" id="PTHR34062">
    <property type="entry name" value="OXIDOREDUCTASE 21 KDA SUBUNIT, PUTATIVE (AFU_ORTHOLOGUE AFUA_4G04750)-RELATED"/>
    <property type="match status" value="1"/>
</dbReference>
<accession>A0A9P7S3P7</accession>
<dbReference type="InterPro" id="IPR019721">
    <property type="entry name" value="NADH-UbQ_OxRdtase_su21_N"/>
</dbReference>
<dbReference type="AlphaFoldDB" id="A0A9P7S3P7"/>
<keyword evidence="1" id="KW-0812">Transmembrane</keyword>
<dbReference type="RefSeq" id="XP_043010443.1">
    <property type="nucleotide sequence ID" value="XM_043152357.1"/>
</dbReference>
<sequence length="200" mass="22344">MPEKVLETPYPVIDIDPHFTRVVRYFRPSDYATWAAGTVAVPGALLLWELADPRKITVKQMEASGSGQMPSGRYAIGDAAAVVTRRMVTGIKVASFIGFCGGFLLAYQNSSKRFWGWTENKREEEMDFEELSQRAKGGKPLYGQSHQPEWVQGAAHRNSVFSQLKFSAFPLFNFVNHPHHGTDPAKYGVNLKSETSTEES</sequence>
<protein>
    <submittedName>
        <fullName evidence="4">Uncharacterized protein</fullName>
    </submittedName>
</protein>
<keyword evidence="1" id="KW-0472">Membrane</keyword>